<evidence type="ECO:0000313" key="2">
    <source>
        <dbReference type="Proteomes" id="UP000775213"/>
    </source>
</evidence>
<comment type="caution">
    <text evidence="1">The sequence shown here is derived from an EMBL/GenBank/DDBJ whole genome shotgun (WGS) entry which is preliminary data.</text>
</comment>
<dbReference type="AlphaFoldDB" id="A0AAV7GW57"/>
<reference evidence="1 2" key="1">
    <citation type="journal article" date="2021" name="Hortic Res">
        <title>Chromosome-scale assembly of the Dendrobium chrysotoxum genome enhances the understanding of orchid evolution.</title>
        <authorList>
            <person name="Zhang Y."/>
            <person name="Zhang G.Q."/>
            <person name="Zhang D."/>
            <person name="Liu X.D."/>
            <person name="Xu X.Y."/>
            <person name="Sun W.H."/>
            <person name="Yu X."/>
            <person name="Zhu X."/>
            <person name="Wang Z.W."/>
            <person name="Zhao X."/>
            <person name="Zhong W.Y."/>
            <person name="Chen H."/>
            <person name="Yin W.L."/>
            <person name="Huang T."/>
            <person name="Niu S.C."/>
            <person name="Liu Z.J."/>
        </authorList>
    </citation>
    <scope>NUCLEOTIDE SEQUENCE [LARGE SCALE GENOMIC DNA]</scope>
    <source>
        <strain evidence="1">Lindl</strain>
    </source>
</reference>
<gene>
    <name evidence="1" type="ORF">IEQ34_010616</name>
</gene>
<protein>
    <submittedName>
        <fullName evidence="1">Uncharacterized protein</fullName>
    </submittedName>
</protein>
<keyword evidence="2" id="KW-1185">Reference proteome</keyword>
<accession>A0AAV7GW57</accession>
<proteinExistence type="predicted"/>
<dbReference type="EMBL" id="JAGFBR010000010">
    <property type="protein sequence ID" value="KAH0459953.1"/>
    <property type="molecule type" value="Genomic_DNA"/>
</dbReference>
<organism evidence="1 2">
    <name type="scientific">Dendrobium chrysotoxum</name>
    <name type="common">Orchid</name>
    <dbReference type="NCBI Taxonomy" id="161865"/>
    <lineage>
        <taxon>Eukaryota</taxon>
        <taxon>Viridiplantae</taxon>
        <taxon>Streptophyta</taxon>
        <taxon>Embryophyta</taxon>
        <taxon>Tracheophyta</taxon>
        <taxon>Spermatophyta</taxon>
        <taxon>Magnoliopsida</taxon>
        <taxon>Liliopsida</taxon>
        <taxon>Asparagales</taxon>
        <taxon>Orchidaceae</taxon>
        <taxon>Epidendroideae</taxon>
        <taxon>Malaxideae</taxon>
        <taxon>Dendrobiinae</taxon>
        <taxon>Dendrobium</taxon>
    </lineage>
</organism>
<name>A0AAV7GW57_DENCH</name>
<evidence type="ECO:0000313" key="1">
    <source>
        <dbReference type="EMBL" id="KAH0459953.1"/>
    </source>
</evidence>
<dbReference type="Proteomes" id="UP000775213">
    <property type="component" value="Unassembled WGS sequence"/>
</dbReference>
<sequence>MQFDAEFTSLMRNTSQLRNKTILPNEFFHIFFQNKWDMSRLSPCPINFPRVPQDSPNDPSPFRLQPHPNVLPGAFDCFL</sequence>